<evidence type="ECO:0000313" key="1">
    <source>
        <dbReference type="EMBL" id="SEH93541.1"/>
    </source>
</evidence>
<dbReference type="OrthoDB" id="6909516at2"/>
<gene>
    <name evidence="1" type="ORF">SAMN05216581_0642</name>
</gene>
<proteinExistence type="predicted"/>
<evidence type="ECO:0008006" key="3">
    <source>
        <dbReference type="Google" id="ProtNLM"/>
    </source>
</evidence>
<dbReference type="RefSeq" id="WP_019361097.1">
    <property type="nucleotide sequence ID" value="NZ_CP087202.1"/>
</dbReference>
<dbReference type="Proteomes" id="UP000182272">
    <property type="component" value="Chromosome I"/>
</dbReference>
<name>A0A1H6LXH6_9PSED</name>
<sequence>MSKLKPLQSNLCQTPVFYYDADAPLTDLHECATQRCNAARDLMYSISCLGFSQIDDKDLRHFSTAAWLLLQDGCDVLAAIGWKMDHSAAH</sequence>
<evidence type="ECO:0000313" key="2">
    <source>
        <dbReference type="Proteomes" id="UP000182272"/>
    </source>
</evidence>
<organism evidence="1 2">
    <name type="scientific">Pseudomonas asplenii</name>
    <dbReference type="NCBI Taxonomy" id="53407"/>
    <lineage>
        <taxon>Bacteria</taxon>
        <taxon>Pseudomonadati</taxon>
        <taxon>Pseudomonadota</taxon>
        <taxon>Gammaproteobacteria</taxon>
        <taxon>Pseudomonadales</taxon>
        <taxon>Pseudomonadaceae</taxon>
        <taxon>Pseudomonas</taxon>
    </lineage>
</organism>
<protein>
    <recommendedName>
        <fullName evidence="3">DUF3077 domain-containing protein</fullName>
    </recommendedName>
</protein>
<dbReference type="EMBL" id="LT629972">
    <property type="protein sequence ID" value="SEH93541.1"/>
    <property type="molecule type" value="Genomic_DNA"/>
</dbReference>
<dbReference type="AlphaFoldDB" id="A0A1H6LXH6"/>
<reference evidence="1 2" key="1">
    <citation type="submission" date="2016-10" db="EMBL/GenBank/DDBJ databases">
        <authorList>
            <person name="de Groot N.N."/>
        </authorList>
    </citation>
    <scope>NUCLEOTIDE SEQUENCE [LARGE SCALE GENOMIC DNA]</scope>
    <source>
        <strain evidence="1 2">LMG 2158</strain>
    </source>
</reference>
<accession>A0A1H6LXH6</accession>